<evidence type="ECO:0000313" key="1">
    <source>
        <dbReference type="EMBL" id="MFB9756704.1"/>
    </source>
</evidence>
<dbReference type="EMBL" id="JBHMAG010000026">
    <property type="protein sequence ID" value="MFB9756704.1"/>
    <property type="molecule type" value="Genomic_DNA"/>
</dbReference>
<comment type="caution">
    <text evidence="1">The sequence shown here is derived from an EMBL/GenBank/DDBJ whole genome shotgun (WGS) entry which is preliminary data.</text>
</comment>
<dbReference type="Proteomes" id="UP001589619">
    <property type="component" value="Unassembled WGS sequence"/>
</dbReference>
<protein>
    <submittedName>
        <fullName evidence="1">Uncharacterized protein</fullName>
    </submittedName>
</protein>
<name>A0ABV5W7Z5_9BACL</name>
<accession>A0ABV5W7Z5</accession>
<proteinExistence type="predicted"/>
<gene>
    <name evidence="1" type="ORF">ACFFNY_34495</name>
</gene>
<dbReference type="RefSeq" id="WP_344904104.1">
    <property type="nucleotide sequence ID" value="NZ_BAAAYO010000001.1"/>
</dbReference>
<sequence>MDRTPMQTDLGHGAESETTKGTLFIYDSFELTEEGEASADGGLDVAALQMLTKWAEQRWMTRAVLYVPHEETLKRMGVHYPSPLYKREKHLKETVERLDAAVPFSIDGWEHKRKKYTPIDVALRYMHERYASPYFIGMSAAYANRFASYQGFEDWIRRLRLVVVEEARPFDAHPLLRKHENRWHLLRRSER</sequence>
<evidence type="ECO:0000313" key="2">
    <source>
        <dbReference type="Proteomes" id="UP001589619"/>
    </source>
</evidence>
<reference evidence="1 2" key="1">
    <citation type="submission" date="2024-09" db="EMBL/GenBank/DDBJ databases">
        <authorList>
            <person name="Sun Q."/>
            <person name="Mori K."/>
        </authorList>
    </citation>
    <scope>NUCLEOTIDE SEQUENCE [LARGE SCALE GENOMIC DNA]</scope>
    <source>
        <strain evidence="1 2">JCM 12520</strain>
    </source>
</reference>
<organism evidence="1 2">
    <name type="scientific">Paenibacillus hodogayensis</name>
    <dbReference type="NCBI Taxonomy" id="279208"/>
    <lineage>
        <taxon>Bacteria</taxon>
        <taxon>Bacillati</taxon>
        <taxon>Bacillota</taxon>
        <taxon>Bacilli</taxon>
        <taxon>Bacillales</taxon>
        <taxon>Paenibacillaceae</taxon>
        <taxon>Paenibacillus</taxon>
    </lineage>
</organism>
<keyword evidence="2" id="KW-1185">Reference proteome</keyword>